<dbReference type="EMBL" id="JBEPML010000016">
    <property type="protein sequence ID" value="MET3793719.1"/>
    <property type="molecule type" value="Genomic_DNA"/>
</dbReference>
<dbReference type="InterPro" id="IPR042258">
    <property type="entry name" value="DGOK_N"/>
</dbReference>
<dbReference type="InterPro" id="IPR042257">
    <property type="entry name" value="DGOK_C"/>
</dbReference>
<dbReference type="GO" id="GO:0008671">
    <property type="term" value="F:2-dehydro-3-deoxygalactonokinase activity"/>
    <property type="evidence" value="ECO:0007669"/>
    <property type="project" value="UniProtKB-EC"/>
</dbReference>
<dbReference type="Gene3D" id="3.30.420.300">
    <property type="entry name" value="2-keto-3-deoxy-galactonokinase, substrate binding domain"/>
    <property type="match status" value="1"/>
</dbReference>
<protein>
    <submittedName>
        <fullName evidence="1">2-dehydro-3-deoxygalactonokinase</fullName>
        <ecNumber evidence="1">2.7.1.58</ecNumber>
    </submittedName>
</protein>
<evidence type="ECO:0000313" key="2">
    <source>
        <dbReference type="Proteomes" id="UP001549076"/>
    </source>
</evidence>
<keyword evidence="1" id="KW-0808">Transferase</keyword>
<organism evidence="1 2">
    <name type="scientific">Aquamicrobium terrae</name>
    <dbReference type="NCBI Taxonomy" id="1324945"/>
    <lineage>
        <taxon>Bacteria</taxon>
        <taxon>Pseudomonadati</taxon>
        <taxon>Pseudomonadota</taxon>
        <taxon>Alphaproteobacteria</taxon>
        <taxon>Hyphomicrobiales</taxon>
        <taxon>Phyllobacteriaceae</taxon>
        <taxon>Aquamicrobium</taxon>
    </lineage>
</organism>
<gene>
    <name evidence="1" type="ORF">ABID37_003957</name>
</gene>
<dbReference type="RefSeq" id="WP_354197836.1">
    <property type="nucleotide sequence ID" value="NZ_JBEPML010000016.1"/>
</dbReference>
<dbReference type="InterPro" id="IPR007729">
    <property type="entry name" value="DGOK"/>
</dbReference>
<reference evidence="1 2" key="1">
    <citation type="submission" date="2024-06" db="EMBL/GenBank/DDBJ databases">
        <title>Genomic Encyclopedia of Type Strains, Phase IV (KMG-IV): sequencing the most valuable type-strain genomes for metagenomic binning, comparative biology and taxonomic classification.</title>
        <authorList>
            <person name="Goeker M."/>
        </authorList>
    </citation>
    <scope>NUCLEOTIDE SEQUENCE [LARGE SCALE GENOMIC DNA]</scope>
    <source>
        <strain evidence="1 2">DSM 27865</strain>
    </source>
</reference>
<dbReference type="Proteomes" id="UP001549076">
    <property type="component" value="Unassembled WGS sequence"/>
</dbReference>
<dbReference type="EC" id="2.7.1.58" evidence="1"/>
<name>A0ABV2N3T2_9HYPH</name>
<dbReference type="Pfam" id="PF05035">
    <property type="entry name" value="DGOK"/>
    <property type="match status" value="1"/>
</dbReference>
<sequence length="304" mass="31992">MTPFCALIDWGTSSFRLWLVDRQGTVLAESRSDEGMMQSSQTGFASVLENHMGKLGAPAGLPVVISGMAGARQGWVEAPYVDIPAPLDGLTALAVRVPHEPRDVHILPGMAQNRADAADVMRGEETQLAGIAATQPDGLVCMPGTHCKWVSLEGGHVTGMSSFMTGEIFAVVGQHSILKHALEPQARFDADHPTFRAAASRALAQPAQAMAMLFPIRAGQLLGFEGRDDGAPHLSGVLIGAEIAAARELYGAGRAALVASQRLNALYKPVMEEAGFSVDLIDGEEAVRAGLVAAARQLHPVSGE</sequence>
<keyword evidence="2" id="KW-1185">Reference proteome</keyword>
<accession>A0ABV2N3T2</accession>
<comment type="caution">
    <text evidence="1">The sequence shown here is derived from an EMBL/GenBank/DDBJ whole genome shotgun (WGS) entry which is preliminary data.</text>
</comment>
<dbReference type="Gene3D" id="3.30.420.310">
    <property type="entry name" value="2-keto-3-deoxy-galactonokinase, C-terminal domain"/>
    <property type="match status" value="1"/>
</dbReference>
<proteinExistence type="predicted"/>
<evidence type="ECO:0000313" key="1">
    <source>
        <dbReference type="EMBL" id="MET3793719.1"/>
    </source>
</evidence>